<dbReference type="OrthoDB" id="74764at2759"/>
<organism evidence="3 4">
    <name type="scientific">Rhodotorula graminis (strain WP1)</name>
    <dbReference type="NCBI Taxonomy" id="578459"/>
    <lineage>
        <taxon>Eukaryota</taxon>
        <taxon>Fungi</taxon>
        <taxon>Dikarya</taxon>
        <taxon>Basidiomycota</taxon>
        <taxon>Pucciniomycotina</taxon>
        <taxon>Microbotryomycetes</taxon>
        <taxon>Sporidiobolales</taxon>
        <taxon>Sporidiobolaceae</taxon>
        <taxon>Rhodotorula</taxon>
    </lineage>
</organism>
<dbReference type="Pfam" id="PF09362">
    <property type="entry name" value="DUF1996"/>
    <property type="match status" value="1"/>
</dbReference>
<keyword evidence="1" id="KW-0732">Signal</keyword>
<feature type="domain" description="DUF1996" evidence="2">
    <location>
        <begin position="35"/>
        <end position="264"/>
    </location>
</feature>
<evidence type="ECO:0000259" key="2">
    <source>
        <dbReference type="Pfam" id="PF09362"/>
    </source>
</evidence>
<accession>A0A194S4P8</accession>
<name>A0A194S4P8_RHOGW</name>
<evidence type="ECO:0000313" key="4">
    <source>
        <dbReference type="Proteomes" id="UP000053890"/>
    </source>
</evidence>
<feature type="signal peptide" evidence="1">
    <location>
        <begin position="1"/>
        <end position="19"/>
    </location>
</feature>
<protein>
    <recommendedName>
        <fullName evidence="2">DUF1996 domain-containing protein</fullName>
    </recommendedName>
</protein>
<dbReference type="PANTHER" id="PTHR43662">
    <property type="match status" value="1"/>
</dbReference>
<gene>
    <name evidence="3" type="ORF">RHOBADRAFT_25888</name>
</gene>
<dbReference type="EMBL" id="KQ474077">
    <property type="protein sequence ID" value="KPV75713.1"/>
    <property type="molecule type" value="Genomic_DNA"/>
</dbReference>
<dbReference type="STRING" id="578459.A0A194S4P8"/>
<feature type="chain" id="PRO_5008265459" description="DUF1996 domain-containing protein" evidence="1">
    <location>
        <begin position="20"/>
        <end position="394"/>
    </location>
</feature>
<dbReference type="RefSeq" id="XP_018271762.1">
    <property type="nucleotide sequence ID" value="XM_018412720.1"/>
</dbReference>
<evidence type="ECO:0000313" key="3">
    <source>
        <dbReference type="EMBL" id="KPV75713.1"/>
    </source>
</evidence>
<dbReference type="PANTHER" id="PTHR43662:SF3">
    <property type="entry name" value="DOMAIN PROTEIN, PUTATIVE (AFU_ORTHOLOGUE AFUA_6G11970)-RELATED"/>
    <property type="match status" value="1"/>
</dbReference>
<dbReference type="OMA" id="LLYEMTW"/>
<proteinExistence type="predicted"/>
<dbReference type="AlphaFoldDB" id="A0A194S4P8"/>
<feature type="non-terminal residue" evidence="3">
    <location>
        <position position="394"/>
    </location>
</feature>
<evidence type="ECO:0000256" key="1">
    <source>
        <dbReference type="SAM" id="SignalP"/>
    </source>
</evidence>
<sequence length="394" mass="42109">MLVPSLVVALVAAASSVDAFWRMPCNNVLVTERADPIVSPGQVAGHVHTVVGGSNFGLSSSFQDLRASECTSCLVKQDSSAYWVPSQFFEWKNGSFSSVSSGLLIYYLPRFNAADKTNVTAFPDGLRMLAGNPFKRSYDGSEAAQAIGWNCLGANVAQTRIPTLPTYNCPNGLRGEVRLPSCWNGVDLDSADHSSHVAYPIGGESGPCPTTHPVRLVTLFYEIMHDVNSWNKYRSQAKNPEQPFVLAMGDSTGLGMHGDFFNGWDRQVLQEAIDTCTSDSGVIEYCKVFDLYDSSHTCRKTPDVNEVVLGTLPKLPGCNPVTGAGPNATPCTDPNPPAIFSNPVAYTGSAPPVGAQVPSSAPTVVTSYTSAKGSIFTYQDCYSDLVNGRALPNG</sequence>
<dbReference type="Proteomes" id="UP000053890">
    <property type="component" value="Unassembled WGS sequence"/>
</dbReference>
<keyword evidence="4" id="KW-1185">Reference proteome</keyword>
<dbReference type="GeneID" id="28973169"/>
<dbReference type="InterPro" id="IPR018535">
    <property type="entry name" value="DUF1996"/>
</dbReference>
<reference evidence="3 4" key="1">
    <citation type="journal article" date="2015" name="Front. Microbiol.">
        <title>Genome sequence of the plant growth promoting endophytic yeast Rhodotorula graminis WP1.</title>
        <authorList>
            <person name="Firrincieli A."/>
            <person name="Otillar R."/>
            <person name="Salamov A."/>
            <person name="Schmutz J."/>
            <person name="Khan Z."/>
            <person name="Redman R.S."/>
            <person name="Fleck N.D."/>
            <person name="Lindquist E."/>
            <person name="Grigoriev I.V."/>
            <person name="Doty S.L."/>
        </authorList>
    </citation>
    <scope>NUCLEOTIDE SEQUENCE [LARGE SCALE GENOMIC DNA]</scope>
    <source>
        <strain evidence="3 4">WP1</strain>
    </source>
</reference>